<evidence type="ECO:0000256" key="11">
    <source>
        <dbReference type="SAM" id="SignalP"/>
    </source>
</evidence>
<reference evidence="12" key="2">
    <citation type="journal article" date="2023" name="Commun. Biol.">
        <title>Intrasexual cuticular hydrocarbon dimorphism in a wasp sheds light on hydrocarbon biosynthesis genes in Hymenoptera.</title>
        <authorList>
            <person name="Moris V.C."/>
            <person name="Podsiadlowski L."/>
            <person name="Martin S."/>
            <person name="Oeyen J.P."/>
            <person name="Donath A."/>
            <person name="Petersen M."/>
            <person name="Wilbrandt J."/>
            <person name="Misof B."/>
            <person name="Liedtke D."/>
            <person name="Thamm M."/>
            <person name="Scheiner R."/>
            <person name="Schmitt T."/>
            <person name="Niehuis O."/>
        </authorList>
    </citation>
    <scope>NUCLEOTIDE SEQUENCE</scope>
    <source>
        <strain evidence="12">GBR_01_08_01A</strain>
    </source>
</reference>
<dbReference type="SUPFAM" id="SSF48371">
    <property type="entry name" value="ARM repeat"/>
    <property type="match status" value="1"/>
</dbReference>
<evidence type="ECO:0000256" key="5">
    <source>
        <dbReference type="ARBA" id="ARBA00022729"/>
    </source>
</evidence>
<comment type="subcellular location">
    <subcellularLocation>
        <location evidence="1">Endoplasmic reticulum lumen</location>
    </subcellularLocation>
</comment>
<proteinExistence type="inferred from homology"/>
<name>A0AAD9VLS6_9HYME</name>
<evidence type="ECO:0000256" key="10">
    <source>
        <dbReference type="SAM" id="Coils"/>
    </source>
</evidence>
<evidence type="ECO:0000256" key="3">
    <source>
        <dbReference type="ARBA" id="ARBA00015352"/>
    </source>
</evidence>
<accession>A0AAD9VLS6</accession>
<dbReference type="InterPro" id="IPR016024">
    <property type="entry name" value="ARM-type_fold"/>
</dbReference>
<dbReference type="AlphaFoldDB" id="A0AAD9VLS6"/>
<dbReference type="PANTHER" id="PTHR19316:SF35">
    <property type="entry name" value="NUCLEOTIDE EXCHANGE FACTOR SIL1"/>
    <property type="match status" value="1"/>
</dbReference>
<sequence length="478" mass="54587">MRASIRLYTFLTYLLLAVFTCAEKNKSVFVPSREWQTVKKGTPIPAGLHVRHNFQTGVTEAKLMDDDETKEKDFNNNVNHSHSKSLILHPDKTLLESKDDDESVKSTKKSEMLKFPIKELKARLKKIKAGEADLPSEINDESTQAKMMQKFRSYEALKEELKDLEVNVTTDAEVLNNLFKKFQTYKNAISTSSLTIAEIENVLDILNNLEYLIHQIDNAHLFADMEGITNIISPCLNSTYHEVKAEALRLLGAAVQSNPKVQGKALENDLMQKLLHMLSTNSKTMVKSRCLFALSALVRQFPAAQKALLDRGGLEIFGTILSSDQLQTQIKVMKLINDLIVERQDVDKISDIGQREAKAREYAITDLEQKLLMHRYCKHLNDLMVKSFVYEMGNQHDIENYELLEVVSESMIMISPICKNEFQTNKNMLLRVMNDMLNFCQDLSKSAESDDSDIINNQIQLIQKFKAIILEKPLHEEL</sequence>
<dbReference type="InterPro" id="IPR011989">
    <property type="entry name" value="ARM-like"/>
</dbReference>
<keyword evidence="6" id="KW-0256">Endoplasmic reticulum</keyword>
<evidence type="ECO:0000256" key="7">
    <source>
        <dbReference type="ARBA" id="ARBA00022927"/>
    </source>
</evidence>
<evidence type="ECO:0000256" key="8">
    <source>
        <dbReference type="ARBA" id="ARBA00023010"/>
    </source>
</evidence>
<keyword evidence="5 11" id="KW-0732">Signal</keyword>
<keyword evidence="10" id="KW-0175">Coiled coil</keyword>
<dbReference type="EMBL" id="JAIFRP010000096">
    <property type="protein sequence ID" value="KAK2579273.1"/>
    <property type="molecule type" value="Genomic_DNA"/>
</dbReference>
<keyword evidence="8" id="KW-0811">Translocation</keyword>
<keyword evidence="7" id="KW-0653">Protein transport</keyword>
<evidence type="ECO:0000313" key="13">
    <source>
        <dbReference type="Proteomes" id="UP001258017"/>
    </source>
</evidence>
<evidence type="ECO:0000256" key="1">
    <source>
        <dbReference type="ARBA" id="ARBA00004319"/>
    </source>
</evidence>
<evidence type="ECO:0000256" key="6">
    <source>
        <dbReference type="ARBA" id="ARBA00022824"/>
    </source>
</evidence>
<gene>
    <name evidence="12" type="ORF">KPH14_008232</name>
</gene>
<organism evidence="12 13">
    <name type="scientific">Odynerus spinipes</name>
    <dbReference type="NCBI Taxonomy" id="1348599"/>
    <lineage>
        <taxon>Eukaryota</taxon>
        <taxon>Metazoa</taxon>
        <taxon>Ecdysozoa</taxon>
        <taxon>Arthropoda</taxon>
        <taxon>Hexapoda</taxon>
        <taxon>Insecta</taxon>
        <taxon>Pterygota</taxon>
        <taxon>Neoptera</taxon>
        <taxon>Endopterygota</taxon>
        <taxon>Hymenoptera</taxon>
        <taxon>Apocrita</taxon>
        <taxon>Aculeata</taxon>
        <taxon>Vespoidea</taxon>
        <taxon>Vespidae</taxon>
        <taxon>Eumeninae</taxon>
        <taxon>Odynerus</taxon>
    </lineage>
</organism>
<dbReference type="GO" id="GO:0000774">
    <property type="term" value="F:adenyl-nucleotide exchange factor activity"/>
    <property type="evidence" value="ECO:0007669"/>
    <property type="project" value="TreeGrafter"/>
</dbReference>
<evidence type="ECO:0000256" key="2">
    <source>
        <dbReference type="ARBA" id="ARBA00010588"/>
    </source>
</evidence>
<dbReference type="PANTHER" id="PTHR19316">
    <property type="entry name" value="PROTEIN FOLDING REGULATOR"/>
    <property type="match status" value="1"/>
</dbReference>
<feature type="signal peptide" evidence="11">
    <location>
        <begin position="1"/>
        <end position="22"/>
    </location>
</feature>
<dbReference type="Gene3D" id="1.25.10.10">
    <property type="entry name" value="Leucine-rich Repeat Variant"/>
    <property type="match status" value="1"/>
</dbReference>
<evidence type="ECO:0000256" key="9">
    <source>
        <dbReference type="ARBA" id="ARBA00023180"/>
    </source>
</evidence>
<reference evidence="12" key="1">
    <citation type="submission" date="2021-08" db="EMBL/GenBank/DDBJ databases">
        <authorList>
            <person name="Misof B."/>
            <person name="Oliver O."/>
            <person name="Podsiadlowski L."/>
            <person name="Donath A."/>
            <person name="Peters R."/>
            <person name="Mayer C."/>
            <person name="Rust J."/>
            <person name="Gunkel S."/>
            <person name="Lesny P."/>
            <person name="Martin S."/>
            <person name="Oeyen J.P."/>
            <person name="Petersen M."/>
            <person name="Panagiotis P."/>
            <person name="Wilbrandt J."/>
            <person name="Tanja T."/>
        </authorList>
    </citation>
    <scope>NUCLEOTIDE SEQUENCE</scope>
    <source>
        <strain evidence="12">GBR_01_08_01A</strain>
        <tissue evidence="12">Thorax + abdomen</tissue>
    </source>
</reference>
<evidence type="ECO:0000313" key="12">
    <source>
        <dbReference type="EMBL" id="KAK2579273.1"/>
    </source>
</evidence>
<evidence type="ECO:0000256" key="4">
    <source>
        <dbReference type="ARBA" id="ARBA00022448"/>
    </source>
</evidence>
<keyword evidence="13" id="KW-1185">Reference proteome</keyword>
<comment type="similarity">
    <text evidence="2">Belongs to the SIL1 family.</text>
</comment>
<keyword evidence="9" id="KW-0325">Glycoprotein</keyword>
<protein>
    <recommendedName>
        <fullName evidence="3">Nucleotide exchange factor SIL1</fullName>
    </recommendedName>
</protein>
<dbReference type="GO" id="GO:0015031">
    <property type="term" value="P:protein transport"/>
    <property type="evidence" value="ECO:0007669"/>
    <property type="project" value="UniProtKB-KW"/>
</dbReference>
<dbReference type="GO" id="GO:0005788">
    <property type="term" value="C:endoplasmic reticulum lumen"/>
    <property type="evidence" value="ECO:0007669"/>
    <property type="project" value="UniProtKB-SubCell"/>
</dbReference>
<feature type="coiled-coil region" evidence="10">
    <location>
        <begin position="147"/>
        <end position="174"/>
    </location>
</feature>
<dbReference type="Proteomes" id="UP001258017">
    <property type="component" value="Unassembled WGS sequence"/>
</dbReference>
<feature type="chain" id="PRO_5042259531" description="Nucleotide exchange factor SIL1" evidence="11">
    <location>
        <begin position="23"/>
        <end position="478"/>
    </location>
</feature>
<comment type="caution">
    <text evidence="12">The sequence shown here is derived from an EMBL/GenBank/DDBJ whole genome shotgun (WGS) entry which is preliminary data.</text>
</comment>
<keyword evidence="4" id="KW-0813">Transport</keyword>
<dbReference type="InterPro" id="IPR050693">
    <property type="entry name" value="Hsp70_NEF-Inhibitors"/>
</dbReference>